<reference evidence="1" key="1">
    <citation type="journal article" date="2020" name="Nature">
        <title>Giant virus diversity and host interactions through global metagenomics.</title>
        <authorList>
            <person name="Schulz F."/>
            <person name="Roux S."/>
            <person name="Paez-Espino D."/>
            <person name="Jungbluth S."/>
            <person name="Walsh D.A."/>
            <person name="Denef V.J."/>
            <person name="McMahon K.D."/>
            <person name="Konstantinidis K.T."/>
            <person name="Eloe-Fadrosh E.A."/>
            <person name="Kyrpides N.C."/>
            <person name="Woyke T."/>
        </authorList>
    </citation>
    <scope>NUCLEOTIDE SEQUENCE</scope>
    <source>
        <strain evidence="1">GVMAG-S-1021933-23</strain>
    </source>
</reference>
<protein>
    <submittedName>
        <fullName evidence="1">Uncharacterized protein</fullName>
    </submittedName>
</protein>
<accession>A0A6C0AEF9</accession>
<evidence type="ECO:0000313" key="1">
    <source>
        <dbReference type="EMBL" id="QHS78157.1"/>
    </source>
</evidence>
<organism evidence="1">
    <name type="scientific">viral metagenome</name>
    <dbReference type="NCBI Taxonomy" id="1070528"/>
    <lineage>
        <taxon>unclassified sequences</taxon>
        <taxon>metagenomes</taxon>
        <taxon>organismal metagenomes</taxon>
    </lineage>
</organism>
<dbReference type="EMBL" id="MN740595">
    <property type="protein sequence ID" value="QHS78157.1"/>
    <property type="molecule type" value="Genomic_DNA"/>
</dbReference>
<proteinExistence type="predicted"/>
<dbReference type="AlphaFoldDB" id="A0A6C0AEF9"/>
<name>A0A6C0AEF9_9ZZZZ</name>
<sequence length="37" mass="4312">MKCVEIIIFKKLEKILEIIKITSPVQINCVRSFSSLF</sequence>